<proteinExistence type="predicted"/>
<gene>
    <name evidence="1" type="ORF">Cph01nite_24050</name>
</gene>
<sequence>MREVAKIGWSLPDQWHGWVHGSTQDIAPSALPLADKAARARLDATVRKFERLIDDELPGTSCAGVWVPPGSAGVPIASAVLRVFASAPVQGSRVEAVLERARTEIPLPAGVRLVDVVALPGSLTAGEAVLQIVDTARRFRRRICREWSWFILPPGTHDLVLVHVESSAVAHFDELADMSTDIANSVTVTLEPA</sequence>
<dbReference type="EMBL" id="BONP01000014">
    <property type="protein sequence ID" value="GIG40643.1"/>
    <property type="molecule type" value="Genomic_DNA"/>
</dbReference>
<keyword evidence="2" id="KW-1185">Reference proteome</keyword>
<comment type="caution">
    <text evidence="1">The sequence shown here is derived from an EMBL/GenBank/DDBJ whole genome shotgun (WGS) entry which is preliminary data.</text>
</comment>
<evidence type="ECO:0000313" key="1">
    <source>
        <dbReference type="EMBL" id="GIG40643.1"/>
    </source>
</evidence>
<name>A0ABQ4DMR7_9CELL</name>
<organism evidence="1 2">
    <name type="scientific">Cellulomonas phragmiteti</name>
    <dbReference type="NCBI Taxonomy" id="478780"/>
    <lineage>
        <taxon>Bacteria</taxon>
        <taxon>Bacillati</taxon>
        <taxon>Actinomycetota</taxon>
        <taxon>Actinomycetes</taxon>
        <taxon>Micrococcales</taxon>
        <taxon>Cellulomonadaceae</taxon>
        <taxon>Cellulomonas</taxon>
    </lineage>
</organism>
<protein>
    <submittedName>
        <fullName evidence="1">Uncharacterized protein</fullName>
    </submittedName>
</protein>
<evidence type="ECO:0000313" key="2">
    <source>
        <dbReference type="Proteomes" id="UP000614741"/>
    </source>
</evidence>
<reference evidence="1 2" key="1">
    <citation type="submission" date="2021-01" db="EMBL/GenBank/DDBJ databases">
        <title>Whole genome shotgun sequence of Cellulomonas phragmiteti NBRC 110785.</title>
        <authorList>
            <person name="Komaki H."/>
            <person name="Tamura T."/>
        </authorList>
    </citation>
    <scope>NUCLEOTIDE SEQUENCE [LARGE SCALE GENOMIC DNA]</scope>
    <source>
        <strain evidence="1 2">NBRC 110785</strain>
    </source>
</reference>
<dbReference type="Proteomes" id="UP000614741">
    <property type="component" value="Unassembled WGS sequence"/>
</dbReference>
<dbReference type="RefSeq" id="WP_378210384.1">
    <property type="nucleotide sequence ID" value="NZ_JBHUNL010000001.1"/>
</dbReference>
<accession>A0ABQ4DMR7</accession>